<dbReference type="PANTHER" id="PTHR43775">
    <property type="entry name" value="FATTY ACID SYNTHASE"/>
    <property type="match status" value="1"/>
</dbReference>
<dbReference type="EMBL" id="KX395780">
    <property type="protein sequence ID" value="AQS99198.1"/>
    <property type="molecule type" value="Transcribed_RNA"/>
</dbReference>
<keyword evidence="3" id="KW-0808">Transferase</keyword>
<dbReference type="Gene3D" id="3.40.47.10">
    <property type="match status" value="1"/>
</dbReference>
<dbReference type="CDD" id="cd00833">
    <property type="entry name" value="PKS"/>
    <property type="match status" value="1"/>
</dbReference>
<comment type="similarity">
    <text evidence="3">Belongs to the thiolase-like superfamily. Beta-ketoacyl-ACP synthases family.</text>
</comment>
<dbReference type="InterPro" id="IPR016039">
    <property type="entry name" value="Thiolase-like"/>
</dbReference>
<dbReference type="InterPro" id="IPR050091">
    <property type="entry name" value="PKS_NRPS_Biosynth_Enz"/>
</dbReference>
<name>A0A1S6K819_9DINO</name>
<sequence length="1282" mass="141261">MFLRKLYACFTRGVNGRALCDCHKRGEGESGHSMGSLEQLLVRIHGLDGPIQPEQLGDGEPQKPPIDVNGKVGRAVWWVAETEKYMVHLLEAVYVSIPEGNLEKYDPPKAADGGFDIAWPSHPESLPDFVWSMSEMLQTKGWCLVQMIVDEEVRKSAVKQVGEFTKYKALREEFVSDYLGHAGKGKVGFLDTEIPDPDHLSSLRSDALSLFDRNLTNLAAAAAPLTFDMLDFHFGDRTKGMIWTQYSSGKEEQALKPEKLSEEDVDEGKVEEHILFLQRRKLCCMTWLENDGGTLTLVSRPDLNASDVVLPLAPKKLLVFRSDRMTFKFDPIGKFAVLQSWILEEPPRLSGLTVEGDAVSKAEAHGIVKGRPYPEGDKVHVMSVMTRLPGDGFGPNEYWSMLLEGTDGEVPIPFLRWDVDLYCTKEGEPHQFGKAYAQHGGFCRHEQIFSFDNKFFNISDHEAKYMSPGQRVFAEDGYTVMFRAGHTRESINGQKIGIFIGDTGSDWTPFNVVEYDIDIGSGQMMKVGGPATTAITGGNNSVTVSRLNHLFNITGPTGTADTACSSSLVATGVAMSWMRERRMGPTMAHAESRIKESIAGGVCVQIGPGSYIAMCGLNMISPVGRCFTFDESGDGYARGEGTGLMFLRGSAEFEDTLEQNACILGCCINQDGRSASMTAPNGPSQQACIAASMREAELEARLINLAECHGTGTALGDPIEVGALRNAMEPRDFALCLTSSKSNIGHLEGGAGIAGLLKCILMLMAGTCPPNAHCRQLNPHLSVGGFPCFFDTEGIDTHLNSALTGVSSFGFGGTNGRCDIWGQARFGVNRCGDLDVDELDQITVTCPVTLGPINSVTGEPALRPSADRKRYRADVLRDEFAPYDISRYAYTGGFRYRMTELPEEKEEEDLPADVSPYICGSWSGFTEMEEMESQGSGWYLTTVVIGESRYETFELTLNKEKSLSMYPAQDNATSKIFIYGPDDQSGGRKWIIDGRDQEIPAGTTYQIHFKWSTERMEIYWEEATQSSTTALSYEHTYYVAGTFSKWRCMALTGGAEEGSWEGSFRMGSQGKEEFQFVRDKDWQQAIYPAKPKTAKPGVPVRGPDDLGKDKYFIVRGPPGETVQVELSIVDAKVVVKAISETKGTVEWQSLEGWERHAYSVVGSFNEGVPLPMSMDLMKPGTFTCRAKVGDTFYPEYNGFLELFQVTVDDDLQHTFYPEKNLGKSGEAIVRGPDTGGADKNFVVRSLSPYKALDIVLDLTAEDRRKIVTWSWVADALEDGSSA</sequence>
<dbReference type="InterPro" id="IPR030834">
    <property type="entry name" value="PKS_assoc_dom"/>
</dbReference>
<organism evidence="5">
    <name type="scientific">Gambierdiscus polynesiensis</name>
    <dbReference type="NCBI Taxonomy" id="439318"/>
    <lineage>
        <taxon>Eukaryota</taxon>
        <taxon>Sar</taxon>
        <taxon>Alveolata</taxon>
        <taxon>Dinophyceae</taxon>
        <taxon>Gonyaulacales</taxon>
        <taxon>Pyrocystaceae</taxon>
        <taxon>Gambierdiscus</taxon>
    </lineage>
</organism>
<dbReference type="InterPro" id="IPR014031">
    <property type="entry name" value="Ketoacyl_synth_C"/>
</dbReference>
<reference evidence="5" key="1">
    <citation type="journal article" date="2017" name="J. Eukaryot. Microbiol.">
        <title>Role of Modular Polyketide Synthases in the Production of Polyether Ladder Compounds in Ciguatoxin-producing Gambierdiscus polynesiensis and G.excentricus (Dinophyceae).</title>
        <authorList>
            <person name="Kohli G.S."/>
            <person name="Campbell K."/>
            <person name="John U."/>
            <person name="Smith K.F."/>
            <person name="Fraga S."/>
            <person name="Rhodes L.L."/>
            <person name="Murray S.A."/>
        </authorList>
    </citation>
    <scope>NUCLEOTIDE SEQUENCE</scope>
    <source>
        <strain evidence="5">Contig_7232</strain>
    </source>
</reference>
<dbReference type="Pfam" id="PF00109">
    <property type="entry name" value="ketoacyl-synt"/>
    <property type="match status" value="1"/>
</dbReference>
<keyword evidence="1" id="KW-0596">Phosphopantetheine</keyword>
<evidence type="ECO:0000313" key="5">
    <source>
        <dbReference type="EMBL" id="AQS99198.1"/>
    </source>
</evidence>
<dbReference type="PROSITE" id="PS52004">
    <property type="entry name" value="KS3_2"/>
    <property type="match status" value="1"/>
</dbReference>
<dbReference type="PANTHER" id="PTHR43775:SF37">
    <property type="entry name" value="SI:DKEY-61P9.11"/>
    <property type="match status" value="1"/>
</dbReference>
<dbReference type="InterPro" id="IPR014030">
    <property type="entry name" value="Ketoacyl_synth_N"/>
</dbReference>
<evidence type="ECO:0000256" key="2">
    <source>
        <dbReference type="ARBA" id="ARBA00022553"/>
    </source>
</evidence>
<dbReference type="GO" id="GO:0004312">
    <property type="term" value="F:fatty acid synthase activity"/>
    <property type="evidence" value="ECO:0007669"/>
    <property type="project" value="TreeGrafter"/>
</dbReference>
<keyword evidence="2" id="KW-0597">Phosphoprotein</keyword>
<dbReference type="InterPro" id="IPR020841">
    <property type="entry name" value="PKS_Beta-ketoAc_synthase_dom"/>
</dbReference>
<protein>
    <submittedName>
        <fullName evidence="5">Type I polyketide synthase</fullName>
    </submittedName>
</protein>
<accession>A0A1S6K819</accession>
<dbReference type="Pfam" id="PF02801">
    <property type="entry name" value="Ketoacyl-synt_C"/>
    <property type="match status" value="1"/>
</dbReference>
<proteinExistence type="inferred from homology"/>
<dbReference type="SMART" id="SM00825">
    <property type="entry name" value="PKS_KS"/>
    <property type="match status" value="1"/>
</dbReference>
<dbReference type="SUPFAM" id="SSF53901">
    <property type="entry name" value="Thiolase-like"/>
    <property type="match status" value="1"/>
</dbReference>
<evidence type="ECO:0000256" key="1">
    <source>
        <dbReference type="ARBA" id="ARBA00022450"/>
    </source>
</evidence>
<evidence type="ECO:0000259" key="4">
    <source>
        <dbReference type="PROSITE" id="PS52004"/>
    </source>
</evidence>
<feature type="domain" description="Ketosynthase family 3 (KS3)" evidence="4">
    <location>
        <begin position="376"/>
        <end position="822"/>
    </location>
</feature>
<dbReference type="GO" id="GO:0006633">
    <property type="term" value="P:fatty acid biosynthetic process"/>
    <property type="evidence" value="ECO:0007669"/>
    <property type="project" value="TreeGrafter"/>
</dbReference>
<dbReference type="NCBIfam" id="TIGR04556">
    <property type="entry name" value="PKS_assoc"/>
    <property type="match status" value="1"/>
</dbReference>
<evidence type="ECO:0000256" key="3">
    <source>
        <dbReference type="RuleBase" id="RU003694"/>
    </source>
</evidence>